<proteinExistence type="predicted"/>
<sequence length="135" mass="14877">MVAAQQQLATDTAAAQHELDGLNAAVEAATTEFREKREKAYEDPALSAKARKSATAALAALDAFHAAYTDYDQLDQLRAWLYGYGFQPVAPFPLQELVTLSRNGDRPDRLTVDLDDLVTNLKAQIIDPRDLEAQE</sequence>
<evidence type="ECO:0000313" key="1">
    <source>
        <dbReference type="EMBL" id="QHK18816.1"/>
    </source>
</evidence>
<dbReference type="KEGG" id="psey:GU243_02410"/>
<accession>A0A6P1NEU3</accession>
<dbReference type="AlphaFoldDB" id="A0A6P1NEU3"/>
<name>A0A6P1NEU3_9MICC</name>
<gene>
    <name evidence="1" type="ORF">GU243_02410</name>
</gene>
<evidence type="ECO:0000313" key="2">
    <source>
        <dbReference type="Proteomes" id="UP000464186"/>
    </source>
</evidence>
<organism evidence="1 2">
    <name type="scientific">Pseudarthrobacter psychrotolerans</name>
    <dbReference type="NCBI Taxonomy" id="2697569"/>
    <lineage>
        <taxon>Bacteria</taxon>
        <taxon>Bacillati</taxon>
        <taxon>Actinomycetota</taxon>
        <taxon>Actinomycetes</taxon>
        <taxon>Micrococcales</taxon>
        <taxon>Micrococcaceae</taxon>
        <taxon>Pseudarthrobacter</taxon>
    </lineage>
</organism>
<reference evidence="1 2" key="1">
    <citation type="submission" date="2020-01" db="EMBL/GenBank/DDBJ databases">
        <title>Pseudarthrobacter psychrotolerans sp. nov., isolated from antarctic soil.</title>
        <authorList>
            <person name="Shin Y."/>
            <person name="Park W."/>
        </authorList>
    </citation>
    <scope>NUCLEOTIDE SEQUENCE [LARGE SCALE GENOMIC DNA]</scope>
    <source>
        <strain evidence="1 2">YJ56</strain>
    </source>
</reference>
<dbReference type="EMBL" id="CP047898">
    <property type="protein sequence ID" value="QHK18816.1"/>
    <property type="molecule type" value="Genomic_DNA"/>
</dbReference>
<protein>
    <submittedName>
        <fullName evidence="1">Uncharacterized protein</fullName>
    </submittedName>
</protein>
<dbReference type="Proteomes" id="UP000464186">
    <property type="component" value="Chromosome"/>
</dbReference>
<keyword evidence="2" id="KW-1185">Reference proteome</keyword>